<dbReference type="GO" id="GO:0000166">
    <property type="term" value="F:nucleotide binding"/>
    <property type="evidence" value="ECO:0007669"/>
    <property type="project" value="InterPro"/>
</dbReference>
<name>A0A7C2NYW0_9PLAN</name>
<proteinExistence type="predicted"/>
<organism evidence="6">
    <name type="scientific">Schlesneria paludicola</name>
    <dbReference type="NCBI Taxonomy" id="360056"/>
    <lineage>
        <taxon>Bacteria</taxon>
        <taxon>Pseudomonadati</taxon>
        <taxon>Planctomycetota</taxon>
        <taxon>Planctomycetia</taxon>
        <taxon>Planctomycetales</taxon>
        <taxon>Planctomycetaceae</taxon>
        <taxon>Schlesneria</taxon>
    </lineage>
</organism>
<sequence>MLCRALLVCCLFVPVTTAADEIQSRELAPVAALPKFAAKVTELAFSPDGRWLAVGQKNEVALIDVATREVKERIAGQFGQVQALAYSPDGQRLALGGYQTLEVWDAADRKLIRRLEGHRGEVTDLAFSPDGQRLVSVSDDETARLWDVANGTVTVLAGHQYPIHGVAWSADGQRIATAAGDEFRPTKAGEVILRDASGAPVKTWTDHQRAALSVAFSPDGRWLVSGGLDERALVYDLKEDKLLGFFGGHQRPVNALASHPRTQAVLSVSGGRAVNGNTFRVWRPQDGAEYGVGEIHEAKVLSVAVTPDGKLAATGGQDQMVYLWDVAFLQTSETTETTAAAADPKVIRIGVIGLDTSHAPAFAKLLNDPEAKEDIAGCKVVAAYPQGSPDIKSSVERVPQYTEEYRKLGIEIVDSIPALLEKVDCVLLETNDGRPHLEQVRPVLEAGKRCFIDKPIAGSLSDAIAIFELSKKTGTPVFSSSSLRYVPGAQGVRGGKIGKVLGCDAFSPASLEATHPDLFWYGIHGVELLFTAMGTGCESVTRAHSAGQDVVVGVWDGGRIGTFRGIREGKSGYGGRAFGEKGQEDLGTYAGYRPLVVEIVQFFKTGQPPVTAEETLEIYAFMEAADESKRQGGVPVKLKDVLDRARRK</sequence>
<dbReference type="Pfam" id="PF01408">
    <property type="entry name" value="GFO_IDH_MocA"/>
    <property type="match status" value="1"/>
</dbReference>
<dbReference type="InterPro" id="IPR015943">
    <property type="entry name" value="WD40/YVTN_repeat-like_dom_sf"/>
</dbReference>
<evidence type="ECO:0000256" key="3">
    <source>
        <dbReference type="PROSITE-ProRule" id="PRU00221"/>
    </source>
</evidence>
<dbReference type="PROSITE" id="PS00678">
    <property type="entry name" value="WD_REPEATS_1"/>
    <property type="match status" value="2"/>
</dbReference>
<dbReference type="PANTHER" id="PTHR19848:SF8">
    <property type="entry name" value="F-BOX AND WD REPEAT DOMAIN CONTAINING 7"/>
    <property type="match status" value="1"/>
</dbReference>
<comment type="caution">
    <text evidence="6">The sequence shown here is derived from an EMBL/GenBank/DDBJ whole genome shotgun (WGS) entry which is preliminary data.</text>
</comment>
<dbReference type="Gene3D" id="2.130.10.10">
    <property type="entry name" value="YVTN repeat-like/Quinoprotein amine dehydrogenase"/>
    <property type="match status" value="2"/>
</dbReference>
<dbReference type="Gene3D" id="3.40.50.720">
    <property type="entry name" value="NAD(P)-binding Rossmann-like Domain"/>
    <property type="match status" value="1"/>
</dbReference>
<dbReference type="InterPro" id="IPR036322">
    <property type="entry name" value="WD40_repeat_dom_sf"/>
</dbReference>
<accession>A0A7C2NYW0</accession>
<keyword evidence="2" id="KW-0677">Repeat</keyword>
<evidence type="ECO:0000313" key="6">
    <source>
        <dbReference type="EMBL" id="HEN14254.1"/>
    </source>
</evidence>
<dbReference type="CDD" id="cd00200">
    <property type="entry name" value="WD40"/>
    <property type="match status" value="1"/>
</dbReference>
<dbReference type="PROSITE" id="PS50082">
    <property type="entry name" value="WD_REPEATS_2"/>
    <property type="match status" value="3"/>
</dbReference>
<feature type="signal peptide" evidence="4">
    <location>
        <begin position="1"/>
        <end position="18"/>
    </location>
</feature>
<dbReference type="SUPFAM" id="SSF50978">
    <property type="entry name" value="WD40 repeat-like"/>
    <property type="match status" value="1"/>
</dbReference>
<dbReference type="SUPFAM" id="SSF51735">
    <property type="entry name" value="NAD(P)-binding Rossmann-fold domains"/>
    <property type="match status" value="1"/>
</dbReference>
<dbReference type="InterPro" id="IPR000683">
    <property type="entry name" value="Gfo/Idh/MocA-like_OxRdtase_N"/>
</dbReference>
<dbReference type="PROSITE" id="PS50294">
    <property type="entry name" value="WD_REPEATS_REGION"/>
    <property type="match status" value="3"/>
</dbReference>
<feature type="repeat" description="WD" evidence="3">
    <location>
        <begin position="115"/>
        <end position="156"/>
    </location>
</feature>
<dbReference type="SMART" id="SM00320">
    <property type="entry name" value="WD40"/>
    <property type="match status" value="7"/>
</dbReference>
<protein>
    <recommendedName>
        <fullName evidence="5">Gfo/Idh/MocA-like oxidoreductase N-terminal domain-containing protein</fullName>
    </recommendedName>
</protein>
<keyword evidence="4" id="KW-0732">Signal</keyword>
<gene>
    <name evidence="6" type="ORF">ENQ76_02130</name>
</gene>
<evidence type="ECO:0000259" key="5">
    <source>
        <dbReference type="Pfam" id="PF01408"/>
    </source>
</evidence>
<feature type="chain" id="PRO_5028406938" description="Gfo/Idh/MocA-like oxidoreductase N-terminal domain-containing protein" evidence="4">
    <location>
        <begin position="19"/>
        <end position="648"/>
    </location>
</feature>
<feature type="repeat" description="WD" evidence="3">
    <location>
        <begin position="204"/>
        <end position="245"/>
    </location>
</feature>
<feature type="domain" description="Gfo/Idh/MocA-like oxidoreductase N-terminal" evidence="5">
    <location>
        <begin position="347"/>
        <end position="478"/>
    </location>
</feature>
<reference evidence="6" key="1">
    <citation type="journal article" date="2020" name="mSystems">
        <title>Genome- and Community-Level Interaction Insights into Carbon Utilization and Element Cycling Functions of Hydrothermarchaeota in Hydrothermal Sediment.</title>
        <authorList>
            <person name="Zhou Z."/>
            <person name="Liu Y."/>
            <person name="Xu W."/>
            <person name="Pan J."/>
            <person name="Luo Z.H."/>
            <person name="Li M."/>
        </authorList>
    </citation>
    <scope>NUCLEOTIDE SEQUENCE [LARGE SCALE GENOMIC DNA]</scope>
    <source>
        <strain evidence="6">SpSt-339</strain>
    </source>
</reference>
<feature type="repeat" description="WD" evidence="3">
    <location>
        <begin position="293"/>
        <end position="334"/>
    </location>
</feature>
<dbReference type="EMBL" id="DSOK01000066">
    <property type="protein sequence ID" value="HEN14254.1"/>
    <property type="molecule type" value="Genomic_DNA"/>
</dbReference>
<dbReference type="AlphaFoldDB" id="A0A7C2NYW0"/>
<evidence type="ECO:0000256" key="1">
    <source>
        <dbReference type="ARBA" id="ARBA00022574"/>
    </source>
</evidence>
<evidence type="ECO:0000256" key="4">
    <source>
        <dbReference type="SAM" id="SignalP"/>
    </source>
</evidence>
<dbReference type="InterPro" id="IPR001680">
    <property type="entry name" value="WD40_rpt"/>
</dbReference>
<evidence type="ECO:0000256" key="2">
    <source>
        <dbReference type="ARBA" id="ARBA00022737"/>
    </source>
</evidence>
<dbReference type="Pfam" id="PF00400">
    <property type="entry name" value="WD40"/>
    <property type="match status" value="5"/>
</dbReference>
<keyword evidence="1 3" id="KW-0853">WD repeat</keyword>
<dbReference type="InterPro" id="IPR019775">
    <property type="entry name" value="WD40_repeat_CS"/>
</dbReference>
<dbReference type="PANTHER" id="PTHR19848">
    <property type="entry name" value="WD40 REPEAT PROTEIN"/>
    <property type="match status" value="1"/>
</dbReference>
<dbReference type="InterPro" id="IPR036291">
    <property type="entry name" value="NAD(P)-bd_dom_sf"/>
</dbReference>